<dbReference type="InterPro" id="IPR012165">
    <property type="entry name" value="Cyt_c3_hydrogenase_gsu"/>
</dbReference>
<evidence type="ECO:0000313" key="4">
    <source>
        <dbReference type="Proteomes" id="UP000245926"/>
    </source>
</evidence>
<dbReference type="InterPro" id="IPR008333">
    <property type="entry name" value="Cbr1-like_FAD-bd_dom"/>
</dbReference>
<dbReference type="Gene3D" id="3.40.50.80">
    <property type="entry name" value="Nucleotide-binding domain of ferredoxin-NADP reductase (FNR) module"/>
    <property type="match status" value="1"/>
</dbReference>
<evidence type="ECO:0000313" key="3">
    <source>
        <dbReference type="EMBL" id="AWN39677.1"/>
    </source>
</evidence>
<dbReference type="Gene3D" id="2.40.30.10">
    <property type="entry name" value="Translation factors"/>
    <property type="match status" value="1"/>
</dbReference>
<evidence type="ECO:0000259" key="2">
    <source>
        <dbReference type="PROSITE" id="PS51384"/>
    </source>
</evidence>
<evidence type="ECO:0000256" key="1">
    <source>
        <dbReference type="ARBA" id="ARBA00034078"/>
    </source>
</evidence>
<dbReference type="PRINTS" id="PR00410">
    <property type="entry name" value="PHEHYDRXLASE"/>
</dbReference>
<feature type="domain" description="FAD-binding FR-type" evidence="2">
    <location>
        <begin position="31"/>
        <end position="133"/>
    </location>
</feature>
<dbReference type="GO" id="GO:0006221">
    <property type="term" value="P:pyrimidine nucleotide biosynthetic process"/>
    <property type="evidence" value="ECO:0007669"/>
    <property type="project" value="InterPro"/>
</dbReference>
<dbReference type="Pfam" id="PF00175">
    <property type="entry name" value="NAD_binding_1"/>
    <property type="match status" value="1"/>
</dbReference>
<accession>A0A2U8W0W1</accession>
<dbReference type="GO" id="GO:0051537">
    <property type="term" value="F:2 iron, 2 sulfur cluster binding"/>
    <property type="evidence" value="ECO:0007669"/>
    <property type="project" value="InterPro"/>
</dbReference>
<dbReference type="InterPro" id="IPR039261">
    <property type="entry name" value="FNR_nucleotide-bd"/>
</dbReference>
<dbReference type="PANTHER" id="PTHR47354">
    <property type="entry name" value="NADH OXIDOREDUCTASE HCR"/>
    <property type="match status" value="1"/>
</dbReference>
<dbReference type="AlphaFoldDB" id="A0A2U8W0W1"/>
<protein>
    <submittedName>
        <fullName evidence="3">Oxidoreductase</fullName>
    </submittedName>
</protein>
<dbReference type="PRINTS" id="PR00371">
    <property type="entry name" value="FPNCR"/>
</dbReference>
<organism evidence="3 4">
    <name type="scientific">Methylobacterium durans</name>
    <dbReference type="NCBI Taxonomy" id="2202825"/>
    <lineage>
        <taxon>Bacteria</taxon>
        <taxon>Pseudomonadati</taxon>
        <taxon>Pseudomonadota</taxon>
        <taxon>Alphaproteobacteria</taxon>
        <taxon>Hyphomicrobiales</taxon>
        <taxon>Methylobacteriaceae</taxon>
        <taxon>Methylobacterium</taxon>
    </lineage>
</organism>
<dbReference type="PROSITE" id="PS51384">
    <property type="entry name" value="FAD_FR"/>
    <property type="match status" value="1"/>
</dbReference>
<dbReference type="KEGG" id="mets:DK389_02915"/>
<dbReference type="OrthoDB" id="9786134at2"/>
<comment type="cofactor">
    <cofactor evidence="1">
        <name>[2Fe-2S] cluster</name>
        <dbReference type="ChEBI" id="CHEBI:190135"/>
    </cofactor>
</comment>
<proteinExistence type="predicted"/>
<dbReference type="SUPFAM" id="SSF63380">
    <property type="entry name" value="Riboflavin synthase domain-like"/>
    <property type="match status" value="1"/>
</dbReference>
<dbReference type="SUPFAM" id="SSF52343">
    <property type="entry name" value="Ferredoxin reductase-like, C-terminal NADP-linked domain"/>
    <property type="match status" value="1"/>
</dbReference>
<dbReference type="InterPro" id="IPR017927">
    <property type="entry name" value="FAD-bd_FR_type"/>
</dbReference>
<dbReference type="GO" id="GO:0050660">
    <property type="term" value="F:flavin adenine dinucleotide binding"/>
    <property type="evidence" value="ECO:0007669"/>
    <property type="project" value="InterPro"/>
</dbReference>
<dbReference type="InterPro" id="IPR001433">
    <property type="entry name" value="OxRdtase_FAD/NAD-bd"/>
</dbReference>
<dbReference type="Proteomes" id="UP000245926">
    <property type="component" value="Chromosome"/>
</dbReference>
<dbReference type="PANTHER" id="PTHR47354:SF5">
    <property type="entry name" value="PROTEIN RFBI"/>
    <property type="match status" value="1"/>
</dbReference>
<dbReference type="EMBL" id="CP029550">
    <property type="protein sequence ID" value="AWN39677.1"/>
    <property type="molecule type" value="Genomic_DNA"/>
</dbReference>
<dbReference type="GO" id="GO:0016491">
    <property type="term" value="F:oxidoreductase activity"/>
    <property type="evidence" value="ECO:0007669"/>
    <property type="project" value="InterPro"/>
</dbReference>
<sequence>MKPGSGNSSAITCTAIRGWSSASPVTEREKLRWQEAEIVAVEAITERVKSFRFRVDFAGRFRPGQHVDVRLTAPDGYQAQRSYSIASAPDASGTIELMIERLDEGEVSGFFASVAEIGDRIELRGPIGGSFVWDESEGGPLLLVGGGSGVVPLLAMLRHRSVAAPQIPALLVYSARNRAEVIVRDELEASARDDSGFSLMLVLTREAAGRRIDRTRIDAALGQIGTPAHAFVCGSNPFVSAASNLLLDAGVAPASIRTERFGG</sequence>
<reference evidence="4" key="1">
    <citation type="submission" date="2018-05" db="EMBL/GenBank/DDBJ databases">
        <title>Complete Genome Sequence of Methylobacterium sp. 17SD2-17.</title>
        <authorList>
            <person name="Srinivasan S."/>
        </authorList>
    </citation>
    <scope>NUCLEOTIDE SEQUENCE [LARGE SCALE GENOMIC DNA]</scope>
    <source>
        <strain evidence="4">17SD2-17</strain>
    </source>
</reference>
<dbReference type="Pfam" id="PF00970">
    <property type="entry name" value="FAD_binding_6"/>
    <property type="match status" value="1"/>
</dbReference>
<dbReference type="PIRSF" id="PIRSF006816">
    <property type="entry name" value="Cyc3_hyd_g"/>
    <property type="match status" value="1"/>
</dbReference>
<dbReference type="InterPro" id="IPR001709">
    <property type="entry name" value="Flavoprot_Pyr_Nucl_cyt_Rdtase"/>
</dbReference>
<keyword evidence="4" id="KW-1185">Reference proteome</keyword>
<dbReference type="InterPro" id="IPR050415">
    <property type="entry name" value="MRET"/>
</dbReference>
<dbReference type="InterPro" id="IPR017938">
    <property type="entry name" value="Riboflavin_synthase-like_b-brl"/>
</dbReference>
<name>A0A2U8W0W1_9HYPH</name>
<gene>
    <name evidence="3" type="ORF">DK389_02915</name>
</gene>